<keyword evidence="1" id="KW-1133">Transmembrane helix</keyword>
<keyword evidence="3" id="KW-1185">Reference proteome</keyword>
<reference evidence="2" key="3">
    <citation type="submission" date="2023-05" db="EMBL/GenBank/DDBJ databases">
        <authorList>
            <person name="Smith C.H."/>
        </authorList>
    </citation>
    <scope>NUCLEOTIDE SEQUENCE</scope>
    <source>
        <strain evidence="2">CHS0354</strain>
        <tissue evidence="2">Mantle</tissue>
    </source>
</reference>
<feature type="transmembrane region" description="Helical" evidence="1">
    <location>
        <begin position="6"/>
        <end position="26"/>
    </location>
</feature>
<keyword evidence="1" id="KW-0812">Transmembrane</keyword>
<evidence type="ECO:0000313" key="3">
    <source>
        <dbReference type="Proteomes" id="UP001195483"/>
    </source>
</evidence>
<evidence type="ECO:0000313" key="2">
    <source>
        <dbReference type="EMBL" id="KAK3590986.1"/>
    </source>
</evidence>
<sequence>MIGEHTVSFVCIAVFITLCLIAVFVGKVRVCKLRFHTTLEKDPRQAVGDIQEVGMAATSSEIESLGHTLPRSGNILNRSVWSHQYDVHILCFMIYISLI</sequence>
<reference evidence="2" key="1">
    <citation type="journal article" date="2021" name="Genome Biol. Evol.">
        <title>A High-Quality Reference Genome for a Parasitic Bivalve with Doubly Uniparental Inheritance (Bivalvia: Unionida).</title>
        <authorList>
            <person name="Smith C.H."/>
        </authorList>
    </citation>
    <scope>NUCLEOTIDE SEQUENCE</scope>
    <source>
        <strain evidence="2">CHS0354</strain>
    </source>
</reference>
<dbReference type="EMBL" id="JAEAOA010001235">
    <property type="protein sequence ID" value="KAK3590986.1"/>
    <property type="molecule type" value="Genomic_DNA"/>
</dbReference>
<organism evidence="2 3">
    <name type="scientific">Potamilus streckersoni</name>
    <dbReference type="NCBI Taxonomy" id="2493646"/>
    <lineage>
        <taxon>Eukaryota</taxon>
        <taxon>Metazoa</taxon>
        <taxon>Spiralia</taxon>
        <taxon>Lophotrochozoa</taxon>
        <taxon>Mollusca</taxon>
        <taxon>Bivalvia</taxon>
        <taxon>Autobranchia</taxon>
        <taxon>Heteroconchia</taxon>
        <taxon>Palaeoheterodonta</taxon>
        <taxon>Unionida</taxon>
        <taxon>Unionoidea</taxon>
        <taxon>Unionidae</taxon>
        <taxon>Ambleminae</taxon>
        <taxon>Lampsilini</taxon>
        <taxon>Potamilus</taxon>
    </lineage>
</organism>
<evidence type="ECO:0000256" key="1">
    <source>
        <dbReference type="SAM" id="Phobius"/>
    </source>
</evidence>
<keyword evidence="1" id="KW-0472">Membrane</keyword>
<proteinExistence type="predicted"/>
<dbReference type="AlphaFoldDB" id="A0AAE0VUX2"/>
<name>A0AAE0VUX2_9BIVA</name>
<dbReference type="Proteomes" id="UP001195483">
    <property type="component" value="Unassembled WGS sequence"/>
</dbReference>
<protein>
    <submittedName>
        <fullName evidence="2">Uncharacterized protein</fullName>
    </submittedName>
</protein>
<comment type="caution">
    <text evidence="2">The sequence shown here is derived from an EMBL/GenBank/DDBJ whole genome shotgun (WGS) entry which is preliminary data.</text>
</comment>
<accession>A0AAE0VUX2</accession>
<gene>
    <name evidence="2" type="ORF">CHS0354_020341</name>
</gene>
<reference evidence="2" key="2">
    <citation type="journal article" date="2021" name="Genome Biol. Evol.">
        <title>Developing a high-quality reference genome for a parasitic bivalve with doubly uniparental inheritance (Bivalvia: Unionida).</title>
        <authorList>
            <person name="Smith C.H."/>
        </authorList>
    </citation>
    <scope>NUCLEOTIDE SEQUENCE</scope>
    <source>
        <strain evidence="2">CHS0354</strain>
        <tissue evidence="2">Mantle</tissue>
    </source>
</reference>